<dbReference type="Pfam" id="PF01936">
    <property type="entry name" value="NYN"/>
    <property type="match status" value="1"/>
</dbReference>
<dbReference type="EMBL" id="WVIE01000016">
    <property type="protein sequence ID" value="NDJ18518.1"/>
    <property type="molecule type" value="Genomic_DNA"/>
</dbReference>
<dbReference type="RefSeq" id="WP_162424040.1">
    <property type="nucleotide sequence ID" value="NZ_WVIE01000016.1"/>
</dbReference>
<accession>A0A8J7Z5L2</accession>
<sequence>MLQPIPKKPVGEKTTLHLEPIHFPEHQLPIPFSEQIGDPNVLEDDRNPLEPRDTNRGRVIMFIDGANLFYAASQMGIEIDYAKLLRYFRHNSQLAYAFFYTGVDPTNSRQQAFLTWMRRNGYRVVTKDVVHNAAGTKRASSMNVEIAVDMVRMASSCDTEVVISGDGDLSYAVNAVSYLGARVEVFALRSMTSDQLIHVANNYIDLATLREEIQKAPR</sequence>
<dbReference type="CDD" id="cd10911">
    <property type="entry name" value="PIN_LabA"/>
    <property type="match status" value="1"/>
</dbReference>
<dbReference type="Proteomes" id="UP000646053">
    <property type="component" value="Unassembled WGS sequence"/>
</dbReference>
<dbReference type="InterPro" id="IPR047140">
    <property type="entry name" value="LabA"/>
</dbReference>
<dbReference type="AlphaFoldDB" id="A0A8J7Z5L2"/>
<organism evidence="2 3">
    <name type="scientific">Myxacorys almedinensis A</name>
    <dbReference type="NCBI Taxonomy" id="2690445"/>
    <lineage>
        <taxon>Bacteria</taxon>
        <taxon>Bacillati</taxon>
        <taxon>Cyanobacteriota</taxon>
        <taxon>Cyanophyceae</taxon>
        <taxon>Leptolyngbyales</taxon>
        <taxon>Leptolyngbyaceae</taxon>
        <taxon>Myxacorys</taxon>
        <taxon>Myxacorys almedinensis</taxon>
    </lineage>
</organism>
<keyword evidence="3" id="KW-1185">Reference proteome</keyword>
<dbReference type="PANTHER" id="PTHR35458">
    <property type="entry name" value="SLR0755 PROTEIN"/>
    <property type="match status" value="1"/>
</dbReference>
<evidence type="ECO:0000313" key="2">
    <source>
        <dbReference type="EMBL" id="NDJ18518.1"/>
    </source>
</evidence>
<feature type="domain" description="NYN" evidence="1">
    <location>
        <begin position="58"/>
        <end position="206"/>
    </location>
</feature>
<protein>
    <submittedName>
        <fullName evidence="2">NYN domain-containing protein</fullName>
    </submittedName>
</protein>
<reference evidence="2" key="1">
    <citation type="submission" date="2019-12" db="EMBL/GenBank/DDBJ databases">
        <title>High-Quality draft genome sequences of three cyanobacteria isolated from the limestone walls of the Old Cathedral of Coimbra.</title>
        <authorList>
            <person name="Tiago I."/>
            <person name="Soares F."/>
            <person name="Portugal A."/>
        </authorList>
    </citation>
    <scope>NUCLEOTIDE SEQUENCE</scope>
    <source>
        <strain evidence="2">A</strain>
    </source>
</reference>
<gene>
    <name evidence="2" type="ORF">GS601_14655</name>
</gene>
<dbReference type="PANTHER" id="PTHR35458:SF8">
    <property type="entry name" value="SLR0650 PROTEIN"/>
    <property type="match status" value="1"/>
</dbReference>
<evidence type="ECO:0000313" key="3">
    <source>
        <dbReference type="Proteomes" id="UP000646053"/>
    </source>
</evidence>
<name>A0A8J7Z5L2_9CYAN</name>
<proteinExistence type="predicted"/>
<dbReference type="InterPro" id="IPR021139">
    <property type="entry name" value="NYN"/>
</dbReference>
<comment type="caution">
    <text evidence="2">The sequence shown here is derived from an EMBL/GenBank/DDBJ whole genome shotgun (WGS) entry which is preliminary data.</text>
</comment>
<evidence type="ECO:0000259" key="1">
    <source>
        <dbReference type="Pfam" id="PF01936"/>
    </source>
</evidence>
<dbReference type="GO" id="GO:0004540">
    <property type="term" value="F:RNA nuclease activity"/>
    <property type="evidence" value="ECO:0007669"/>
    <property type="project" value="InterPro"/>
</dbReference>
<dbReference type="Gene3D" id="3.40.50.1010">
    <property type="entry name" value="5'-nuclease"/>
    <property type="match status" value="1"/>
</dbReference>